<evidence type="ECO:0000256" key="1">
    <source>
        <dbReference type="SAM" id="MobiDB-lite"/>
    </source>
</evidence>
<feature type="region of interest" description="Disordered" evidence="1">
    <location>
        <begin position="1"/>
        <end position="75"/>
    </location>
</feature>
<evidence type="ECO:0000313" key="3">
    <source>
        <dbReference type="Proteomes" id="UP001396334"/>
    </source>
</evidence>
<accession>A0ABR2QNU3</accession>
<keyword evidence="3" id="KW-1185">Reference proteome</keyword>
<dbReference type="EMBL" id="JBBPBN010000035">
    <property type="protein sequence ID" value="KAK9002327.1"/>
    <property type="molecule type" value="Genomic_DNA"/>
</dbReference>
<feature type="region of interest" description="Disordered" evidence="1">
    <location>
        <begin position="184"/>
        <end position="209"/>
    </location>
</feature>
<sequence length="216" mass="24672">MERSKPETSKLERSKPEINKQKGEKQAWEQEKQFLDGQKSIEQRDGKQKVGEQQQKQEHQAQGSEEACYQLGESEQIGGTFEEQPVVVVENLEKQSGAMEKTRGIECDRIVGSSSKGRNWAEVVKKTPHETDDRPSLIQIAKNESQFIEAEKLLYEKAIEDGSNMGCKLTDPNKESWAKEIENKMNTGWGPNTKLSDKSTGTHSEEERDNYFFFQI</sequence>
<feature type="compositionally biased region" description="Polar residues" evidence="1">
    <location>
        <begin position="184"/>
        <end position="202"/>
    </location>
</feature>
<feature type="compositionally biased region" description="Basic and acidic residues" evidence="1">
    <location>
        <begin position="1"/>
        <end position="59"/>
    </location>
</feature>
<organism evidence="2 3">
    <name type="scientific">Hibiscus sabdariffa</name>
    <name type="common">roselle</name>
    <dbReference type="NCBI Taxonomy" id="183260"/>
    <lineage>
        <taxon>Eukaryota</taxon>
        <taxon>Viridiplantae</taxon>
        <taxon>Streptophyta</taxon>
        <taxon>Embryophyta</taxon>
        <taxon>Tracheophyta</taxon>
        <taxon>Spermatophyta</taxon>
        <taxon>Magnoliopsida</taxon>
        <taxon>eudicotyledons</taxon>
        <taxon>Gunneridae</taxon>
        <taxon>Pentapetalae</taxon>
        <taxon>rosids</taxon>
        <taxon>malvids</taxon>
        <taxon>Malvales</taxon>
        <taxon>Malvaceae</taxon>
        <taxon>Malvoideae</taxon>
        <taxon>Hibiscus</taxon>
    </lineage>
</organism>
<name>A0ABR2QNU3_9ROSI</name>
<reference evidence="2 3" key="1">
    <citation type="journal article" date="2024" name="G3 (Bethesda)">
        <title>Genome assembly of Hibiscus sabdariffa L. provides insights into metabolisms of medicinal natural products.</title>
        <authorList>
            <person name="Kim T."/>
        </authorList>
    </citation>
    <scope>NUCLEOTIDE SEQUENCE [LARGE SCALE GENOMIC DNA]</scope>
    <source>
        <strain evidence="2">TK-2024</strain>
        <tissue evidence="2">Old leaves</tissue>
    </source>
</reference>
<dbReference type="Proteomes" id="UP001396334">
    <property type="component" value="Unassembled WGS sequence"/>
</dbReference>
<protein>
    <submittedName>
        <fullName evidence="2">Uncharacterized protein</fullName>
    </submittedName>
</protein>
<gene>
    <name evidence="2" type="ORF">V6N11_025011</name>
</gene>
<evidence type="ECO:0000313" key="2">
    <source>
        <dbReference type="EMBL" id="KAK9002327.1"/>
    </source>
</evidence>
<proteinExistence type="predicted"/>
<comment type="caution">
    <text evidence="2">The sequence shown here is derived from an EMBL/GenBank/DDBJ whole genome shotgun (WGS) entry which is preliminary data.</text>
</comment>